<dbReference type="GO" id="GO:0004503">
    <property type="term" value="F:tyrosinase activity"/>
    <property type="evidence" value="ECO:0007669"/>
    <property type="project" value="UniProtKB-EC"/>
</dbReference>
<reference evidence="14 15" key="1">
    <citation type="journal article" date="2016" name="Mol. Biol. Evol.">
        <title>Comparative Genomics of Early-Diverging Mushroom-Forming Fungi Provides Insights into the Origins of Lignocellulose Decay Capabilities.</title>
        <authorList>
            <person name="Nagy L.G."/>
            <person name="Riley R."/>
            <person name="Tritt A."/>
            <person name="Adam C."/>
            <person name="Daum C."/>
            <person name="Floudas D."/>
            <person name="Sun H."/>
            <person name="Yadav J.S."/>
            <person name="Pangilinan J."/>
            <person name="Larsson K.H."/>
            <person name="Matsuura K."/>
            <person name="Barry K."/>
            <person name="Labutti K."/>
            <person name="Kuo R."/>
            <person name="Ohm R.A."/>
            <person name="Bhattacharya S.S."/>
            <person name="Shirouzu T."/>
            <person name="Yoshinaga Y."/>
            <person name="Martin F.M."/>
            <person name="Grigoriev I.V."/>
            <person name="Hibbett D.S."/>
        </authorList>
    </citation>
    <scope>NUCLEOTIDE SEQUENCE [LARGE SCALE GENOMIC DNA]</scope>
    <source>
        <strain evidence="14 15">CBS 109695</strain>
    </source>
</reference>
<dbReference type="Proteomes" id="UP000076532">
    <property type="component" value="Unassembled WGS sequence"/>
</dbReference>
<dbReference type="Gene3D" id="1.10.1280.10">
    <property type="entry name" value="Di-copper center containing domain from catechol oxidase"/>
    <property type="match status" value="1"/>
</dbReference>
<dbReference type="InterPro" id="IPR050316">
    <property type="entry name" value="Tyrosinase/Hemocyanin"/>
</dbReference>
<proteinExistence type="inferred from homology"/>
<sequence>MVPYIISGVPIAPGKSNIAPNVPSRLEINDFIKNEEHFSLYIQALTALYTTPETDITSFYQIGGIHGMPYVSWDGSPGGERGYCTHRSVLFPTWHRPYVTLLEQAIQAKAATIAQGYQDKMRWNNAATTLRQPFWDWARNAIPPDEIISLKQVTITTPDGKRTKFDNPFLKFKFPSAKSTSTFQPPYRGWGTTLRCPPTEAANAQSDVDELKETLSDAQPELTRDTLALLTLVHTWPTFSNRATSTGSFTNSLEAIHDSIHVYVGGQFGHMQDPAVAAFDPIFYLHHCNVDRLFALWSAVNPGVWVTQQQGPAGVVWNSNTELQPFWNANTTRWRSAGIQATSTFNYTYPEFQNIDASSTSSIKNDILDVVNALYGDVTLGLNASLPASLSGQIPAAFSAAAKAAVSESVHAAPPPAPHPTPPAPVATQVASHQAPVAASSNVAHIFNAASAIIPGVVKSTTPPAHVEAHGKSGSPPFITVPKWTARIRCDHHEVTSSFSVLLFLGDVPDDSKQWRKCASYIGADDVFVNTARDNCENCSRPVSEVEGFVHLNEAIMKHPQLRSLEPEKVKPYLKDHLHWRVKKVSGSVEIIPSLEVVVVETPVSITHGSHHPIVGEPQHMHDVTAGHQGGSRHA</sequence>
<evidence type="ECO:0000259" key="12">
    <source>
        <dbReference type="PROSITE" id="PS00497"/>
    </source>
</evidence>
<dbReference type="PRINTS" id="PR00092">
    <property type="entry name" value="TYROSINASE"/>
</dbReference>
<accession>A0A166CLK7</accession>
<organism evidence="14 15">
    <name type="scientific">Athelia psychrophila</name>
    <dbReference type="NCBI Taxonomy" id="1759441"/>
    <lineage>
        <taxon>Eukaryota</taxon>
        <taxon>Fungi</taxon>
        <taxon>Dikarya</taxon>
        <taxon>Basidiomycota</taxon>
        <taxon>Agaricomycotina</taxon>
        <taxon>Agaricomycetes</taxon>
        <taxon>Agaricomycetidae</taxon>
        <taxon>Atheliales</taxon>
        <taxon>Atheliaceae</taxon>
        <taxon>Athelia</taxon>
    </lineage>
</organism>
<dbReference type="EC" id="1.14.18.1" evidence="3"/>
<dbReference type="PROSITE" id="PS00498">
    <property type="entry name" value="TYROSINASE_2"/>
    <property type="match status" value="1"/>
</dbReference>
<evidence type="ECO:0000256" key="11">
    <source>
        <dbReference type="SAM" id="MobiDB-lite"/>
    </source>
</evidence>
<evidence type="ECO:0000256" key="7">
    <source>
        <dbReference type="ARBA" id="ARBA00023033"/>
    </source>
</evidence>
<evidence type="ECO:0000256" key="1">
    <source>
        <dbReference type="ARBA" id="ARBA00001973"/>
    </source>
</evidence>
<dbReference type="Pfam" id="PF18132">
    <property type="entry name" value="Tyrosinase_C"/>
    <property type="match status" value="1"/>
</dbReference>
<evidence type="ECO:0000256" key="4">
    <source>
        <dbReference type="ARBA" id="ARBA00022723"/>
    </source>
</evidence>
<dbReference type="InterPro" id="IPR041640">
    <property type="entry name" value="Tyrosinase_C"/>
</dbReference>
<keyword evidence="8" id="KW-0470">Melanin biosynthesis</keyword>
<dbReference type="PROSITE" id="PS00497">
    <property type="entry name" value="TYROSINASE_1"/>
    <property type="match status" value="1"/>
</dbReference>
<dbReference type="EMBL" id="KV417627">
    <property type="protein sequence ID" value="KZP13785.1"/>
    <property type="molecule type" value="Genomic_DNA"/>
</dbReference>
<dbReference type="PANTHER" id="PTHR11474">
    <property type="entry name" value="TYROSINASE FAMILY MEMBER"/>
    <property type="match status" value="1"/>
</dbReference>
<comment type="cofactor">
    <cofactor evidence="1">
        <name>Cu(2+)</name>
        <dbReference type="ChEBI" id="CHEBI:29036"/>
    </cofactor>
</comment>
<evidence type="ECO:0000313" key="15">
    <source>
        <dbReference type="Proteomes" id="UP000076532"/>
    </source>
</evidence>
<evidence type="ECO:0000256" key="10">
    <source>
        <dbReference type="ARBA" id="ARBA00048881"/>
    </source>
</evidence>
<dbReference type="AlphaFoldDB" id="A0A166CLK7"/>
<dbReference type="Pfam" id="PF00264">
    <property type="entry name" value="Tyrosinase"/>
    <property type="match status" value="1"/>
</dbReference>
<name>A0A166CLK7_9AGAM</name>
<protein>
    <recommendedName>
        <fullName evidence="3">tyrosinase</fullName>
        <ecNumber evidence="3">1.14.18.1</ecNumber>
    </recommendedName>
</protein>
<evidence type="ECO:0000313" key="14">
    <source>
        <dbReference type="EMBL" id="KZP13785.1"/>
    </source>
</evidence>
<dbReference type="InterPro" id="IPR002227">
    <property type="entry name" value="Tyrosinase_Cu-bd"/>
</dbReference>
<keyword evidence="4" id="KW-0479">Metal-binding</keyword>
<comment type="similarity">
    <text evidence="2">Belongs to the tyrosinase family.</text>
</comment>
<dbReference type="PANTHER" id="PTHR11474:SF76">
    <property type="entry name" value="SHKT DOMAIN-CONTAINING PROTEIN"/>
    <property type="match status" value="1"/>
</dbReference>
<keyword evidence="15" id="KW-1185">Reference proteome</keyword>
<dbReference type="GO" id="GO:0046872">
    <property type="term" value="F:metal ion binding"/>
    <property type="evidence" value="ECO:0007669"/>
    <property type="project" value="UniProtKB-KW"/>
</dbReference>
<comment type="catalytic activity">
    <reaction evidence="9">
        <text>2 L-dopa + O2 = 2 L-dopaquinone + 2 H2O</text>
        <dbReference type="Rhea" id="RHEA:34287"/>
        <dbReference type="ChEBI" id="CHEBI:15377"/>
        <dbReference type="ChEBI" id="CHEBI:15379"/>
        <dbReference type="ChEBI" id="CHEBI:57504"/>
        <dbReference type="ChEBI" id="CHEBI:57924"/>
        <dbReference type="EC" id="1.14.18.1"/>
    </reaction>
</comment>
<evidence type="ECO:0000256" key="9">
    <source>
        <dbReference type="ARBA" id="ARBA00048233"/>
    </source>
</evidence>
<dbReference type="GO" id="GO:0042438">
    <property type="term" value="P:melanin biosynthetic process"/>
    <property type="evidence" value="ECO:0007669"/>
    <property type="project" value="UniProtKB-KW"/>
</dbReference>
<evidence type="ECO:0000256" key="2">
    <source>
        <dbReference type="ARBA" id="ARBA00009928"/>
    </source>
</evidence>
<comment type="catalytic activity">
    <reaction evidence="10">
        <text>L-tyrosine + O2 = L-dopaquinone + H2O</text>
        <dbReference type="Rhea" id="RHEA:18117"/>
        <dbReference type="ChEBI" id="CHEBI:15377"/>
        <dbReference type="ChEBI" id="CHEBI:15379"/>
        <dbReference type="ChEBI" id="CHEBI:57924"/>
        <dbReference type="ChEBI" id="CHEBI:58315"/>
        <dbReference type="EC" id="1.14.18.1"/>
    </reaction>
</comment>
<feature type="domain" description="Tyrosinase copper-binding" evidence="12">
    <location>
        <begin position="86"/>
        <end position="103"/>
    </location>
</feature>
<dbReference type="InterPro" id="IPR008922">
    <property type="entry name" value="Di-copper_centre_dom_sf"/>
</dbReference>
<dbReference type="SUPFAM" id="SSF48056">
    <property type="entry name" value="Di-copper centre-containing domain"/>
    <property type="match status" value="1"/>
</dbReference>
<keyword evidence="7" id="KW-0503">Monooxygenase</keyword>
<keyword evidence="5" id="KW-0560">Oxidoreductase</keyword>
<dbReference type="STRING" id="436010.A0A166CLK7"/>
<evidence type="ECO:0000256" key="8">
    <source>
        <dbReference type="ARBA" id="ARBA00023101"/>
    </source>
</evidence>
<evidence type="ECO:0000256" key="3">
    <source>
        <dbReference type="ARBA" id="ARBA00011906"/>
    </source>
</evidence>
<feature type="domain" description="Tyrosinase copper-binding" evidence="13">
    <location>
        <begin position="280"/>
        <end position="291"/>
    </location>
</feature>
<dbReference type="OrthoDB" id="6132182at2759"/>
<evidence type="ECO:0000259" key="13">
    <source>
        <dbReference type="PROSITE" id="PS00498"/>
    </source>
</evidence>
<feature type="region of interest" description="Disordered" evidence="11">
    <location>
        <begin position="614"/>
        <end position="635"/>
    </location>
</feature>
<dbReference type="Gene3D" id="2.60.310.20">
    <property type="match status" value="1"/>
</dbReference>
<evidence type="ECO:0000256" key="5">
    <source>
        <dbReference type="ARBA" id="ARBA00023002"/>
    </source>
</evidence>
<keyword evidence="6" id="KW-0186">Copper</keyword>
<gene>
    <name evidence="14" type="ORF">FIBSPDRAFT_834662</name>
</gene>
<evidence type="ECO:0000256" key="6">
    <source>
        <dbReference type="ARBA" id="ARBA00023008"/>
    </source>
</evidence>